<accession>A0A8S5VEP4</accession>
<organism evidence="1">
    <name type="scientific">Myoviridae sp. ctE3x18</name>
    <dbReference type="NCBI Taxonomy" id="2825059"/>
    <lineage>
        <taxon>Viruses</taxon>
        <taxon>Duplodnaviria</taxon>
        <taxon>Heunggongvirae</taxon>
        <taxon>Uroviricota</taxon>
        <taxon>Caudoviricetes</taxon>
    </lineage>
</organism>
<evidence type="ECO:0000313" key="1">
    <source>
        <dbReference type="EMBL" id="DAG05144.1"/>
    </source>
</evidence>
<protein>
    <submittedName>
        <fullName evidence="1">Uncharacterized protein</fullName>
    </submittedName>
</protein>
<proteinExistence type="predicted"/>
<dbReference type="EMBL" id="BK016250">
    <property type="protein sequence ID" value="DAG05144.1"/>
    <property type="molecule type" value="Genomic_DNA"/>
</dbReference>
<reference evidence="1" key="1">
    <citation type="journal article" date="2021" name="Proc. Natl. Acad. Sci. U.S.A.">
        <title>A Catalog of Tens of Thousands of Viruses from Human Metagenomes Reveals Hidden Associations with Chronic Diseases.</title>
        <authorList>
            <person name="Tisza M.J."/>
            <person name="Buck C.B."/>
        </authorList>
    </citation>
    <scope>NUCLEOTIDE SEQUENCE</scope>
    <source>
        <strain evidence="1">CtE3x18</strain>
    </source>
</reference>
<name>A0A8S5VEP4_9CAUD</name>
<sequence length="392" mass="44559">MYIAIYDENKKHITNVDNATYDLTTRVYDNDSFSAEGVCDVDINDAKIAVLNDDRGNYEYACFADEIKPEYNKRTVKGLDFKTLWDTEILLDYTADGSFDGRLSAIFTKVKTQVFDGKDTAVNKIPVVVNIPTDNTDTTTTYGSYAGTYQFVNAYKFLKCYLKYYEYNIESYYDVASGKIVFTFVKCTDAVSVDLRDFIHELTTTSTTTNKTVATIKYNVETPETDADGNIIYTTTQKTDANGDPVTDKDGNPVYIPKYQPRPSTIATVYYYRDKNNNIVQSNENGNIDGRLYPVKAKYYESEYLADAQFNAVYELANARYVDNIIIDNNKTIDPIDFSGYRLYTKVALYYDGKLFKTLPISEKIITLDGDGKNTKIKLGFKKILLTEVIKN</sequence>